<dbReference type="Proteomes" id="UP000663824">
    <property type="component" value="Unassembled WGS sequence"/>
</dbReference>
<dbReference type="EMBL" id="CAJNRE010017646">
    <property type="protein sequence ID" value="CAF2156360.1"/>
    <property type="molecule type" value="Genomic_DNA"/>
</dbReference>
<evidence type="ECO:0000313" key="3">
    <source>
        <dbReference type="EMBL" id="CAF4129959.1"/>
    </source>
</evidence>
<evidence type="ECO:0000313" key="4">
    <source>
        <dbReference type="Proteomes" id="UP000663855"/>
    </source>
</evidence>
<dbReference type="EMBL" id="CAJOBI010009107">
    <property type="protein sequence ID" value="CAF4129959.1"/>
    <property type="molecule type" value="Genomic_DNA"/>
</dbReference>
<dbReference type="EMBL" id="CAJNOV010000984">
    <property type="protein sequence ID" value="CAF1044924.1"/>
    <property type="molecule type" value="Genomic_DNA"/>
</dbReference>
<reference evidence="1" key="1">
    <citation type="submission" date="2021-02" db="EMBL/GenBank/DDBJ databases">
        <authorList>
            <person name="Nowell W R."/>
        </authorList>
    </citation>
    <scope>NUCLEOTIDE SEQUENCE</scope>
</reference>
<dbReference type="AlphaFoldDB" id="A0A814K5T1"/>
<name>A0A814K5T1_9BILA</name>
<proteinExistence type="predicted"/>
<gene>
    <name evidence="1" type="ORF">CJN711_LOCUS4457</name>
    <name evidence="2" type="ORF">MBJ925_LOCUS32317</name>
    <name evidence="3" type="ORF">SMN809_LOCUS18714</name>
</gene>
<dbReference type="Proteomes" id="UP000676336">
    <property type="component" value="Unassembled WGS sequence"/>
</dbReference>
<protein>
    <submittedName>
        <fullName evidence="1">Uncharacterized protein</fullName>
    </submittedName>
</protein>
<evidence type="ECO:0000313" key="2">
    <source>
        <dbReference type="EMBL" id="CAF2156360.1"/>
    </source>
</evidence>
<organism evidence="1 4">
    <name type="scientific">Rotaria magnacalcarata</name>
    <dbReference type="NCBI Taxonomy" id="392030"/>
    <lineage>
        <taxon>Eukaryota</taxon>
        <taxon>Metazoa</taxon>
        <taxon>Spiralia</taxon>
        <taxon>Gnathifera</taxon>
        <taxon>Rotifera</taxon>
        <taxon>Eurotatoria</taxon>
        <taxon>Bdelloidea</taxon>
        <taxon>Philodinida</taxon>
        <taxon>Philodinidae</taxon>
        <taxon>Rotaria</taxon>
    </lineage>
</organism>
<dbReference type="Proteomes" id="UP000663855">
    <property type="component" value="Unassembled WGS sequence"/>
</dbReference>
<comment type="caution">
    <text evidence="1">The sequence shown here is derived from an EMBL/GenBank/DDBJ whole genome shotgun (WGS) entry which is preliminary data.</text>
</comment>
<sequence>MDNIEDDDLTNLAWLRESNSKELQTTGDYENFLFIFGEEYLFYYRLVECENNHIDDDLQCLCWIIKMRPTSYSSHALKRLSVSLNKLHHYRRSNNRLLSSPNAFNCSLGVVQNAMTHHQENVDNHPVSRRVLMLRTLNNHLSPTKSYQQSFIMIRSSNGKISYLSIRHFV</sequence>
<accession>A0A814K5T1</accession>
<evidence type="ECO:0000313" key="1">
    <source>
        <dbReference type="EMBL" id="CAF1044924.1"/>
    </source>
</evidence>